<evidence type="ECO:0000313" key="2">
    <source>
        <dbReference type="Proteomes" id="UP000318833"/>
    </source>
</evidence>
<dbReference type="Proteomes" id="UP000318833">
    <property type="component" value="Unassembled WGS sequence"/>
</dbReference>
<evidence type="ECO:0000313" key="1">
    <source>
        <dbReference type="EMBL" id="TSE04847.1"/>
    </source>
</evidence>
<dbReference type="EMBL" id="VLNR01000070">
    <property type="protein sequence ID" value="TSE04847.1"/>
    <property type="molecule type" value="Genomic_DNA"/>
</dbReference>
<dbReference type="OrthoDB" id="1433719at2"/>
<comment type="caution">
    <text evidence="1">The sequence shown here is derived from an EMBL/GenBank/DDBJ whole genome shotgun (WGS) entry which is preliminary data.</text>
</comment>
<accession>A0A554VDB3</accession>
<organism evidence="1 2">
    <name type="scientific">Aquimarina algiphila</name>
    <dbReference type="NCBI Taxonomy" id="2047982"/>
    <lineage>
        <taxon>Bacteria</taxon>
        <taxon>Pseudomonadati</taxon>
        <taxon>Bacteroidota</taxon>
        <taxon>Flavobacteriia</taxon>
        <taxon>Flavobacteriales</taxon>
        <taxon>Flavobacteriaceae</taxon>
        <taxon>Aquimarina</taxon>
    </lineage>
</organism>
<gene>
    <name evidence="1" type="ORF">FOF46_24835</name>
</gene>
<sequence length="310" mass="36082">MKQLLLKLCLFFICCLAITTFVLVQYGGNVDYFYQKFTTPKAVSMVIGDSRSMQGIQPRVINERLKELEYELPIFNYSLTIAETPIGPLYNKSIEKKLDETSKNGVFIISVTPWMFGSDKNNDHSKGEFREAGRPPHNMSFVNVNPNYEYLFKNLTYFHFKALFRKTSTMHKDGWLEENNLPTNPKVFDEWKKRQGRLFDKMIRNYKVSSLRLNSLDDLIKKLKKHGSVYMVRMPIDLDFVAVENSFYQNFDKDMNTVATSNQIDYFNFNVSSTHTNFKTYDGHHLDKHGGLEFTGILCDSIIRSVSKLK</sequence>
<name>A0A554VDB3_9FLAO</name>
<dbReference type="AlphaFoldDB" id="A0A554VDB3"/>
<protein>
    <recommendedName>
        <fullName evidence="3">SGNH/GDSL hydrolase family protein</fullName>
    </recommendedName>
</protein>
<proteinExistence type="predicted"/>
<keyword evidence="2" id="KW-1185">Reference proteome</keyword>
<evidence type="ECO:0008006" key="3">
    <source>
        <dbReference type="Google" id="ProtNLM"/>
    </source>
</evidence>
<reference evidence="1 2" key="1">
    <citation type="submission" date="2019-07" db="EMBL/GenBank/DDBJ databases">
        <title>The draft genome sequence of Aquimarina algiphila M91.</title>
        <authorList>
            <person name="Meng X."/>
        </authorList>
    </citation>
    <scope>NUCLEOTIDE SEQUENCE [LARGE SCALE GENOMIC DNA]</scope>
    <source>
        <strain evidence="1 2">M91</strain>
    </source>
</reference>
<dbReference type="RefSeq" id="WP_143918321.1">
    <property type="nucleotide sequence ID" value="NZ_CANLFO010000007.1"/>
</dbReference>